<comment type="caution">
    <text evidence="1">The sequence shown here is derived from an EMBL/GenBank/DDBJ whole genome shotgun (WGS) entry which is preliminary data.</text>
</comment>
<dbReference type="AlphaFoldDB" id="D5RGC9"/>
<gene>
    <name evidence="1" type="ORF">HMPREF0731_0138</name>
</gene>
<organism evidence="1 2">
    <name type="scientific">Pseudoroseomonas cervicalis ATCC 49957</name>
    <dbReference type="NCBI Taxonomy" id="525371"/>
    <lineage>
        <taxon>Bacteria</taxon>
        <taxon>Pseudomonadati</taxon>
        <taxon>Pseudomonadota</taxon>
        <taxon>Alphaproteobacteria</taxon>
        <taxon>Acetobacterales</taxon>
        <taxon>Roseomonadaceae</taxon>
        <taxon>Roseomonas</taxon>
    </lineage>
</organism>
<keyword evidence="2" id="KW-1185">Reference proteome</keyword>
<sequence length="61" mass="6608">MNTPAANDSAELHRALARRRSRSRALLAVLLGLAALFYAVSMARVPREDRLAPVPARQAAP</sequence>
<accession>D5RGC9</accession>
<name>D5RGC9_9PROT</name>
<proteinExistence type="predicted"/>
<dbReference type="HOGENOM" id="CLU_2919863_0_0_5"/>
<evidence type="ECO:0000313" key="1">
    <source>
        <dbReference type="EMBL" id="EFH13643.1"/>
    </source>
</evidence>
<evidence type="ECO:0000313" key="2">
    <source>
        <dbReference type="Proteomes" id="UP000005324"/>
    </source>
</evidence>
<reference evidence="1 2" key="1">
    <citation type="submission" date="2010-04" db="EMBL/GenBank/DDBJ databases">
        <authorList>
            <person name="Qin X."/>
            <person name="Bachman B."/>
            <person name="Battles P."/>
            <person name="Bell A."/>
            <person name="Bess C."/>
            <person name="Bickham C."/>
            <person name="Chaboub L."/>
            <person name="Chen D."/>
            <person name="Coyle M."/>
            <person name="Deiros D.R."/>
            <person name="Dinh H."/>
            <person name="Forbes L."/>
            <person name="Fowler G."/>
            <person name="Francisco L."/>
            <person name="Fu Q."/>
            <person name="Gubbala S."/>
            <person name="Hale W."/>
            <person name="Han Y."/>
            <person name="Hemphill L."/>
            <person name="Highlander S.K."/>
            <person name="Hirani K."/>
            <person name="Hogues M."/>
            <person name="Jackson L."/>
            <person name="Jakkamsetti A."/>
            <person name="Javaid M."/>
            <person name="Jiang H."/>
            <person name="Korchina V."/>
            <person name="Kovar C."/>
            <person name="Lara F."/>
            <person name="Lee S."/>
            <person name="Mata R."/>
            <person name="Mathew T."/>
            <person name="Moen C."/>
            <person name="Morales K."/>
            <person name="Munidasa M."/>
            <person name="Nazareth L."/>
            <person name="Ngo R."/>
            <person name="Nguyen L."/>
            <person name="Okwuonu G."/>
            <person name="Ongeri F."/>
            <person name="Patil S."/>
            <person name="Petrosino J."/>
            <person name="Pham C."/>
            <person name="Pham P."/>
            <person name="Pu L.-L."/>
            <person name="Puazo M."/>
            <person name="Raj R."/>
            <person name="Reid J."/>
            <person name="Rouhana J."/>
            <person name="Saada N."/>
            <person name="Shang Y."/>
            <person name="Simmons D."/>
            <person name="Thornton R."/>
            <person name="Warren J."/>
            <person name="Weissenberger G."/>
            <person name="Zhang J."/>
            <person name="Zhang L."/>
            <person name="Zhou C."/>
            <person name="Zhu D."/>
            <person name="Muzny D."/>
            <person name="Worley K."/>
            <person name="Gibbs R."/>
        </authorList>
    </citation>
    <scope>NUCLEOTIDE SEQUENCE [LARGE SCALE GENOMIC DNA]</scope>
    <source>
        <strain evidence="1 2">ATCC 49957</strain>
    </source>
</reference>
<dbReference type="Proteomes" id="UP000005324">
    <property type="component" value="Unassembled WGS sequence"/>
</dbReference>
<dbReference type="EMBL" id="ADVL01000033">
    <property type="protein sequence ID" value="EFH13643.1"/>
    <property type="molecule type" value="Genomic_DNA"/>
</dbReference>
<protein>
    <submittedName>
        <fullName evidence="1">Uncharacterized protein</fullName>
    </submittedName>
</protein>